<name>A0A5C6V415_9BURK</name>
<dbReference type="Proteomes" id="UP001481677">
    <property type="component" value="Unassembled WGS sequence"/>
</dbReference>
<accession>A0A5C6V415</accession>
<sequence length="126" mass="14225">MRITLHLDTFECADPAVYAILWLDRDARKWSREGHAVIDLPEWGTLSLTKNCTRILGAVGPESDHVYCELAGLDLLSPQGPFEGESGNVLWYRHAERAPVAGQWHVQWIDETDNEPEHGVFADDEV</sequence>
<dbReference type="Proteomes" id="UP000321776">
    <property type="component" value="Unassembled WGS sequence"/>
</dbReference>
<evidence type="ECO:0000313" key="2">
    <source>
        <dbReference type="EMBL" id="TXC79957.1"/>
    </source>
</evidence>
<comment type="caution">
    <text evidence="2">The sequence shown here is derived from an EMBL/GenBank/DDBJ whole genome shotgun (WGS) entry which is preliminary data.</text>
</comment>
<dbReference type="AlphaFoldDB" id="A0A5C6V415"/>
<proteinExistence type="predicted"/>
<reference evidence="1 4" key="3">
    <citation type="submission" date="2024-01" db="EMBL/GenBank/DDBJ databases">
        <title>The diversity of rhizobia nodulating Mimosa spp. in eleven states of Brazil covering several biomes is determined by host plant, location, and edaphic factors.</title>
        <authorList>
            <person name="Rouws L."/>
            <person name="Barauna A."/>
            <person name="Beukes C."/>
            <person name="De Faria S.M."/>
            <person name="Gross E."/>
            <person name="Dos Reis Junior F.B."/>
            <person name="Simon M."/>
            <person name="Maluk M."/>
            <person name="Odee D.W."/>
            <person name="Kenicer G."/>
            <person name="Young J.P.W."/>
            <person name="Reis V.M."/>
            <person name="Zilli J."/>
            <person name="James E.K."/>
        </authorList>
    </citation>
    <scope>NUCLEOTIDE SEQUENCE [LARGE SCALE GENOMIC DNA]</scope>
    <source>
        <strain evidence="1 4">JPY530</strain>
    </source>
</reference>
<protein>
    <submittedName>
        <fullName evidence="2">DUF3564 domain-containing protein</fullName>
    </submittedName>
</protein>
<dbReference type="EMBL" id="JAZHGA010000040">
    <property type="protein sequence ID" value="MEM5344966.1"/>
    <property type="molecule type" value="Genomic_DNA"/>
</dbReference>
<reference evidence="2 3" key="1">
    <citation type="journal article" date="2018" name="Int. J. Syst. Evol. Microbiol.">
        <title>Paraburkholderia azotifigens sp. nov., a nitrogen-fixing bacterium isolated from paddy soil.</title>
        <authorList>
            <person name="Choi G.M."/>
            <person name="Im W.T."/>
        </authorList>
    </citation>
    <scope>NUCLEOTIDE SEQUENCE [LARGE SCALE GENOMIC DNA]</scope>
    <source>
        <strain evidence="2 3">NF 2-5-3</strain>
    </source>
</reference>
<evidence type="ECO:0000313" key="1">
    <source>
        <dbReference type="EMBL" id="MEM5344966.1"/>
    </source>
</evidence>
<dbReference type="EMBL" id="VOQS01000005">
    <property type="protein sequence ID" value="TXC79957.1"/>
    <property type="molecule type" value="Genomic_DNA"/>
</dbReference>
<evidence type="ECO:0000313" key="3">
    <source>
        <dbReference type="Proteomes" id="UP000321776"/>
    </source>
</evidence>
<keyword evidence="4" id="KW-1185">Reference proteome</keyword>
<dbReference type="InterPro" id="IPR021947">
    <property type="entry name" value="DUF3564"/>
</dbReference>
<gene>
    <name evidence="2" type="ORF">FRZ40_37195</name>
    <name evidence="1" type="ORF">V4C56_35740</name>
</gene>
<organism evidence="2 3">
    <name type="scientific">Paraburkholderia azotifigens</name>
    <dbReference type="NCBI Taxonomy" id="2057004"/>
    <lineage>
        <taxon>Bacteria</taxon>
        <taxon>Pseudomonadati</taxon>
        <taxon>Pseudomonadota</taxon>
        <taxon>Betaproteobacteria</taxon>
        <taxon>Burkholderiales</taxon>
        <taxon>Burkholderiaceae</taxon>
        <taxon>Paraburkholderia</taxon>
    </lineage>
</organism>
<evidence type="ECO:0000313" key="4">
    <source>
        <dbReference type="Proteomes" id="UP001481677"/>
    </source>
</evidence>
<reference evidence="2" key="2">
    <citation type="submission" date="2019-08" db="EMBL/GenBank/DDBJ databases">
        <authorList>
            <person name="Im W.-T."/>
        </authorList>
    </citation>
    <scope>NUCLEOTIDE SEQUENCE</scope>
    <source>
        <strain evidence="2">NF 2-5-3</strain>
    </source>
</reference>
<dbReference type="Pfam" id="PF12087">
    <property type="entry name" value="DUF3564"/>
    <property type="match status" value="1"/>
</dbReference>
<dbReference type="RefSeq" id="WP_028364228.1">
    <property type="nucleotide sequence ID" value="NZ_JAZHFZ010000040.1"/>
</dbReference>